<dbReference type="STRING" id="74557.A0A1V9Y6U7"/>
<protein>
    <recommendedName>
        <fullName evidence="1">N-acetyltransferase domain-containing protein</fullName>
    </recommendedName>
</protein>
<dbReference type="AlphaFoldDB" id="A0A1V9Y6U7"/>
<accession>A0A1V9Y6U7</accession>
<dbReference type="EMBL" id="JNBS01004991">
    <property type="protein sequence ID" value="OQR81443.1"/>
    <property type="molecule type" value="Genomic_DNA"/>
</dbReference>
<dbReference type="GO" id="GO:0016747">
    <property type="term" value="F:acyltransferase activity, transferring groups other than amino-acyl groups"/>
    <property type="evidence" value="ECO:0007669"/>
    <property type="project" value="InterPro"/>
</dbReference>
<dbReference type="Pfam" id="PF00583">
    <property type="entry name" value="Acetyltransf_1"/>
    <property type="match status" value="1"/>
</dbReference>
<proteinExistence type="predicted"/>
<dbReference type="InterPro" id="IPR016181">
    <property type="entry name" value="Acyl_CoA_acyltransferase"/>
</dbReference>
<dbReference type="PANTHER" id="PTHR47542">
    <property type="entry name" value="ACYL-COA N-ACYLTRANSFERASES (NAT) SUPERFAMILY PROTEIN"/>
    <property type="match status" value="1"/>
</dbReference>
<name>A0A1V9Y6U7_9STRA</name>
<dbReference type="OrthoDB" id="41532at2759"/>
<evidence type="ECO:0000313" key="3">
    <source>
        <dbReference type="Proteomes" id="UP000243217"/>
    </source>
</evidence>
<feature type="domain" description="N-acetyltransferase" evidence="1">
    <location>
        <begin position="11"/>
        <end position="152"/>
    </location>
</feature>
<sequence>MADIDMELDVVGIKTRPEIIAGIVAIEKKAFPKHESMANDILKEATTSGNTFLVVTKSDCVVGYVSFSRNSVVGHIRKLAVALSSRRQGIGRYLMQQAILRMKSAMSISLHVGVERENAFALYKSLGFQIQHLRKDYYRVGRDAYFMELESEAFQ</sequence>
<comment type="caution">
    <text evidence="2">The sequence shown here is derived from an EMBL/GenBank/DDBJ whole genome shotgun (WGS) entry which is preliminary data.</text>
</comment>
<dbReference type="CDD" id="cd04301">
    <property type="entry name" value="NAT_SF"/>
    <property type="match status" value="1"/>
</dbReference>
<dbReference type="PROSITE" id="PS51186">
    <property type="entry name" value="GNAT"/>
    <property type="match status" value="1"/>
</dbReference>
<evidence type="ECO:0000313" key="2">
    <source>
        <dbReference type="EMBL" id="OQR81443.1"/>
    </source>
</evidence>
<keyword evidence="3" id="KW-1185">Reference proteome</keyword>
<evidence type="ECO:0000259" key="1">
    <source>
        <dbReference type="PROSITE" id="PS51186"/>
    </source>
</evidence>
<reference evidence="2 3" key="1">
    <citation type="journal article" date="2014" name="Genome Biol. Evol.">
        <title>The secreted proteins of Achlya hypogyna and Thraustotheca clavata identify the ancestral oomycete secretome and reveal gene acquisitions by horizontal gene transfer.</title>
        <authorList>
            <person name="Misner I."/>
            <person name="Blouin N."/>
            <person name="Leonard G."/>
            <person name="Richards T.A."/>
            <person name="Lane C.E."/>
        </authorList>
    </citation>
    <scope>NUCLEOTIDE SEQUENCE [LARGE SCALE GENOMIC DNA]</scope>
    <source>
        <strain evidence="2 3">ATCC 34112</strain>
    </source>
</reference>
<dbReference type="InterPro" id="IPR000182">
    <property type="entry name" value="GNAT_dom"/>
</dbReference>
<organism evidence="2 3">
    <name type="scientific">Thraustotheca clavata</name>
    <dbReference type="NCBI Taxonomy" id="74557"/>
    <lineage>
        <taxon>Eukaryota</taxon>
        <taxon>Sar</taxon>
        <taxon>Stramenopiles</taxon>
        <taxon>Oomycota</taxon>
        <taxon>Saprolegniomycetes</taxon>
        <taxon>Saprolegniales</taxon>
        <taxon>Achlyaceae</taxon>
        <taxon>Thraustotheca</taxon>
    </lineage>
</organism>
<dbReference type="PANTHER" id="PTHR47542:SF2">
    <property type="entry name" value="ACYL-COA N-ACYLTRANSFERASES (NAT) SUPERFAMILY PROTEIN"/>
    <property type="match status" value="1"/>
</dbReference>
<dbReference type="SUPFAM" id="SSF55729">
    <property type="entry name" value="Acyl-CoA N-acyltransferases (Nat)"/>
    <property type="match status" value="1"/>
</dbReference>
<gene>
    <name evidence="2" type="ORF">THRCLA_23371</name>
</gene>
<dbReference type="Proteomes" id="UP000243217">
    <property type="component" value="Unassembled WGS sequence"/>
</dbReference>
<dbReference type="Gene3D" id="3.40.630.30">
    <property type="match status" value="1"/>
</dbReference>